<evidence type="ECO:0000313" key="6">
    <source>
        <dbReference type="EMBL" id="NYE85816.1"/>
    </source>
</evidence>
<dbReference type="PANTHER" id="PTHR43543:SF1">
    <property type="entry name" value="MALONIC SEMIALDEHYDE REDUCTASE RUTE-RELATED"/>
    <property type="match status" value="1"/>
</dbReference>
<comment type="caution">
    <text evidence="6">The sequence shown here is derived from an EMBL/GenBank/DDBJ whole genome shotgun (WGS) entry which is preliminary data.</text>
</comment>
<dbReference type="InterPro" id="IPR000415">
    <property type="entry name" value="Nitroreductase-like"/>
</dbReference>
<feature type="domain" description="Nitroreductase" evidence="5">
    <location>
        <begin position="27"/>
        <end position="176"/>
    </location>
</feature>
<dbReference type="RefSeq" id="WP_179590239.1">
    <property type="nucleotide sequence ID" value="NZ_JACBYR010000003.1"/>
</dbReference>
<evidence type="ECO:0000256" key="3">
    <source>
        <dbReference type="ARBA" id="ARBA00022857"/>
    </source>
</evidence>
<keyword evidence="2" id="KW-0288">FMN</keyword>
<dbReference type="GO" id="GO:0016491">
    <property type="term" value="F:oxidoreductase activity"/>
    <property type="evidence" value="ECO:0007669"/>
    <property type="project" value="UniProtKB-KW"/>
</dbReference>
<evidence type="ECO:0000313" key="7">
    <source>
        <dbReference type="Proteomes" id="UP000542125"/>
    </source>
</evidence>
<dbReference type="EMBL" id="JACBYR010000003">
    <property type="protein sequence ID" value="NYE85816.1"/>
    <property type="molecule type" value="Genomic_DNA"/>
</dbReference>
<evidence type="ECO:0000256" key="2">
    <source>
        <dbReference type="ARBA" id="ARBA00022643"/>
    </source>
</evidence>
<keyword evidence="1" id="KW-0285">Flavoprotein</keyword>
<keyword evidence="3" id="KW-0521">NADP</keyword>
<sequence length="199" mass="22224">MPVNAPRISQDALDQLFMSARTHNGWLDTPVSDDKLKEVYDIAKMGATSMNTQPMRLVFVRTPEARERLSTMVSPGNVDKVRQAPVIVIFANDSKFYEYMPKIWFREGAKEMFEGNPAMAAATATRNATLQAAYFMIAARAVGLDCGPMSGFDIPKVNAEYFADGRYQANFICALGFGDESKLFERQPRLAFEEVSTLL</sequence>
<evidence type="ECO:0000256" key="1">
    <source>
        <dbReference type="ARBA" id="ARBA00022630"/>
    </source>
</evidence>
<keyword evidence="7" id="KW-1185">Reference proteome</keyword>
<dbReference type="Gene3D" id="3.40.109.10">
    <property type="entry name" value="NADH Oxidase"/>
    <property type="match status" value="1"/>
</dbReference>
<dbReference type="PANTHER" id="PTHR43543">
    <property type="entry name" value="MALONIC SEMIALDEHYDE REDUCTASE RUTE-RELATED"/>
    <property type="match status" value="1"/>
</dbReference>
<accession>A0A7Y9LQI6</accession>
<dbReference type="SUPFAM" id="SSF55469">
    <property type="entry name" value="FMN-dependent nitroreductase-like"/>
    <property type="match status" value="1"/>
</dbReference>
<proteinExistence type="predicted"/>
<dbReference type="InterPro" id="IPR029479">
    <property type="entry name" value="Nitroreductase"/>
</dbReference>
<reference evidence="6 7" key="1">
    <citation type="submission" date="2020-07" db="EMBL/GenBank/DDBJ databases">
        <title>Genomic Encyclopedia of Type Strains, Phase IV (KMG-V): Genome sequencing to study the core and pangenomes of soil and plant-associated prokaryotes.</title>
        <authorList>
            <person name="Whitman W."/>
        </authorList>
    </citation>
    <scope>NUCLEOTIDE SEQUENCE [LARGE SCALE GENOMIC DNA]</scope>
    <source>
        <strain evidence="6 7">SAS40</strain>
    </source>
</reference>
<dbReference type="EC" id="1.1.1.-" evidence="6"/>
<dbReference type="InterPro" id="IPR023936">
    <property type="entry name" value="RutE-like"/>
</dbReference>
<dbReference type="InterPro" id="IPR050461">
    <property type="entry name" value="Nitroreductase_HadB/RutE"/>
</dbReference>
<dbReference type="AlphaFoldDB" id="A0A7Y9LQI6"/>
<organism evidence="6 7">
    <name type="scientific">Pigmentiphaga litoralis</name>
    <dbReference type="NCBI Taxonomy" id="516702"/>
    <lineage>
        <taxon>Bacteria</taxon>
        <taxon>Pseudomonadati</taxon>
        <taxon>Pseudomonadota</taxon>
        <taxon>Betaproteobacteria</taxon>
        <taxon>Burkholderiales</taxon>
        <taxon>Alcaligenaceae</taxon>
        <taxon>Pigmentiphaga</taxon>
    </lineage>
</organism>
<protein>
    <submittedName>
        <fullName evidence="6">3-hydroxypropanoate dehydrogenase</fullName>
        <ecNumber evidence="6">1.1.1.-</ecNumber>
    </submittedName>
</protein>
<evidence type="ECO:0000259" key="5">
    <source>
        <dbReference type="Pfam" id="PF00881"/>
    </source>
</evidence>
<gene>
    <name evidence="6" type="ORF">FHW18_005135</name>
</gene>
<evidence type="ECO:0000256" key="4">
    <source>
        <dbReference type="ARBA" id="ARBA00023002"/>
    </source>
</evidence>
<dbReference type="NCBIfam" id="NF003768">
    <property type="entry name" value="PRK05365.1"/>
    <property type="match status" value="1"/>
</dbReference>
<dbReference type="Pfam" id="PF00881">
    <property type="entry name" value="Nitroreductase"/>
    <property type="match status" value="1"/>
</dbReference>
<dbReference type="CDD" id="cd02148">
    <property type="entry name" value="RutE-like"/>
    <property type="match status" value="1"/>
</dbReference>
<dbReference type="Proteomes" id="UP000542125">
    <property type="component" value="Unassembled WGS sequence"/>
</dbReference>
<keyword evidence="4 6" id="KW-0560">Oxidoreductase</keyword>
<name>A0A7Y9LQI6_9BURK</name>